<sequence>MKNGIIIILVLIIFGGVGLYYWKNSVIHFEDFPAGLPTPSATPSPAIKKDDLIKLNSPKPNDIVLSPLVIEGEARGTWYFEASFPISLVDANGKLLARTPAEAQGEWMTENFVPFKAGLKFDTPTTDTGFLILEKDNPSGLPEHADELKIPVKFR</sequence>
<keyword evidence="1" id="KW-1133">Transmembrane helix</keyword>
<evidence type="ECO:0000313" key="3">
    <source>
        <dbReference type="EMBL" id="OGF77777.1"/>
    </source>
</evidence>
<dbReference type="Proteomes" id="UP000177723">
    <property type="component" value="Unassembled WGS sequence"/>
</dbReference>
<accession>A0A1F5WQB7</accession>
<comment type="caution">
    <text evidence="3">The sequence shown here is derived from an EMBL/GenBank/DDBJ whole genome shotgun (WGS) entry which is preliminary data.</text>
</comment>
<proteinExistence type="predicted"/>
<protein>
    <recommendedName>
        <fullName evidence="2">Bacterial spore germination immunoglobulin-like domain-containing protein</fullName>
    </recommendedName>
</protein>
<evidence type="ECO:0000256" key="1">
    <source>
        <dbReference type="SAM" id="Phobius"/>
    </source>
</evidence>
<dbReference type="Pfam" id="PF10648">
    <property type="entry name" value="Gmad2"/>
    <property type="match status" value="1"/>
</dbReference>
<organism evidence="3 4">
    <name type="scientific">Candidatus Giovannonibacteria bacterium RIFCSPHIGHO2_12_FULL_43_15</name>
    <dbReference type="NCBI Taxonomy" id="1798341"/>
    <lineage>
        <taxon>Bacteria</taxon>
        <taxon>Candidatus Giovannoniibacteriota</taxon>
    </lineage>
</organism>
<dbReference type="EMBL" id="MFHT01000011">
    <property type="protein sequence ID" value="OGF77777.1"/>
    <property type="molecule type" value="Genomic_DNA"/>
</dbReference>
<feature type="transmembrane region" description="Helical" evidence="1">
    <location>
        <begin position="5"/>
        <end position="22"/>
    </location>
</feature>
<dbReference type="AlphaFoldDB" id="A0A1F5WQB7"/>
<gene>
    <name evidence="3" type="ORF">A3F23_04070</name>
</gene>
<keyword evidence="1" id="KW-0812">Transmembrane</keyword>
<keyword evidence="1" id="KW-0472">Membrane</keyword>
<dbReference type="InterPro" id="IPR018911">
    <property type="entry name" value="Gmad2_Ig-like_dom"/>
</dbReference>
<feature type="domain" description="Bacterial spore germination immunoglobulin-like" evidence="2">
    <location>
        <begin position="53"/>
        <end position="138"/>
    </location>
</feature>
<reference evidence="3 4" key="1">
    <citation type="journal article" date="2016" name="Nat. Commun.">
        <title>Thousands of microbial genomes shed light on interconnected biogeochemical processes in an aquifer system.</title>
        <authorList>
            <person name="Anantharaman K."/>
            <person name="Brown C.T."/>
            <person name="Hug L.A."/>
            <person name="Sharon I."/>
            <person name="Castelle C.J."/>
            <person name="Probst A.J."/>
            <person name="Thomas B.C."/>
            <person name="Singh A."/>
            <person name="Wilkins M.J."/>
            <person name="Karaoz U."/>
            <person name="Brodie E.L."/>
            <person name="Williams K.H."/>
            <person name="Hubbard S.S."/>
            <person name="Banfield J.F."/>
        </authorList>
    </citation>
    <scope>NUCLEOTIDE SEQUENCE [LARGE SCALE GENOMIC DNA]</scope>
</reference>
<evidence type="ECO:0000313" key="4">
    <source>
        <dbReference type="Proteomes" id="UP000177723"/>
    </source>
</evidence>
<evidence type="ECO:0000259" key="2">
    <source>
        <dbReference type="Pfam" id="PF10648"/>
    </source>
</evidence>
<name>A0A1F5WQB7_9BACT</name>